<dbReference type="EMBL" id="CP073100">
    <property type="protein sequence ID" value="QUE49636.1"/>
    <property type="molecule type" value="Genomic_DNA"/>
</dbReference>
<name>A0A975IXS2_9BACT</name>
<sequence length="91" mass="9993">MKPLQLGSSEYESGWWVVSEGTARKLVGGGIYFHKAQASPSYFGGIIDDFCIETQGERSGRIIFKFRADPANFRGFSAGADGWGNEKKIVL</sequence>
<dbReference type="AlphaFoldDB" id="A0A975IXS2"/>
<dbReference type="KEGG" id="lamb:KBB96_12210"/>
<reference evidence="1" key="1">
    <citation type="submission" date="2021-04" db="EMBL/GenBank/DDBJ databases">
        <title>Luteolibacter sp. 32A isolated from the skin of an Anderson's salamander (Ambystoma andersonii).</title>
        <authorList>
            <person name="Spergser J."/>
            <person name="Busse H.-J."/>
        </authorList>
    </citation>
    <scope>NUCLEOTIDE SEQUENCE</scope>
    <source>
        <strain evidence="1">32A</strain>
    </source>
</reference>
<gene>
    <name evidence="1" type="ORF">KBB96_12210</name>
</gene>
<evidence type="ECO:0000313" key="2">
    <source>
        <dbReference type="Proteomes" id="UP000676169"/>
    </source>
</evidence>
<keyword evidence="2" id="KW-1185">Reference proteome</keyword>
<dbReference type="Proteomes" id="UP000676169">
    <property type="component" value="Chromosome"/>
</dbReference>
<organism evidence="1 2">
    <name type="scientific">Luteolibacter ambystomatis</name>
    <dbReference type="NCBI Taxonomy" id="2824561"/>
    <lineage>
        <taxon>Bacteria</taxon>
        <taxon>Pseudomonadati</taxon>
        <taxon>Verrucomicrobiota</taxon>
        <taxon>Verrucomicrobiia</taxon>
        <taxon>Verrucomicrobiales</taxon>
        <taxon>Verrucomicrobiaceae</taxon>
        <taxon>Luteolibacter</taxon>
    </lineage>
</organism>
<proteinExistence type="predicted"/>
<accession>A0A975IXS2</accession>
<protein>
    <submittedName>
        <fullName evidence="1">Uncharacterized protein</fullName>
    </submittedName>
</protein>
<evidence type="ECO:0000313" key="1">
    <source>
        <dbReference type="EMBL" id="QUE49636.1"/>
    </source>
</evidence>
<dbReference type="RefSeq" id="WP_211629725.1">
    <property type="nucleotide sequence ID" value="NZ_CP073100.1"/>
</dbReference>